<proteinExistence type="inferred from homology"/>
<dbReference type="AlphaFoldDB" id="A0A2U2PE88"/>
<dbReference type="EC" id="6.-.-.-" evidence="2"/>
<dbReference type="EMBL" id="QEAS01000013">
    <property type="protein sequence ID" value="PWG79624.1"/>
    <property type="molecule type" value="Genomic_DNA"/>
</dbReference>
<dbReference type="GO" id="GO:0016715">
    <property type="term" value="F:oxidoreductase activity, acting on paired donors, with incorporation or reduction of molecular oxygen, reduced ascorbate as one donor, and incorporation of one atom of oxygen"/>
    <property type="evidence" value="ECO:0007669"/>
    <property type="project" value="InterPro"/>
</dbReference>
<evidence type="ECO:0000259" key="4">
    <source>
        <dbReference type="Pfam" id="PF24850"/>
    </source>
</evidence>
<keyword evidence="6" id="KW-1185">Reference proteome</keyword>
<evidence type="ECO:0000313" key="5">
    <source>
        <dbReference type="EMBL" id="PWG79624.1"/>
    </source>
</evidence>
<dbReference type="OrthoDB" id="9765151at2"/>
<keyword evidence="1 2" id="KW-0436">Ligase</keyword>
<keyword evidence="2" id="KW-0175">Coiled coil</keyword>
<feature type="coiled-coil region" evidence="2">
    <location>
        <begin position="459"/>
        <end position="494"/>
    </location>
</feature>
<dbReference type="HAMAP" id="MF_01867">
    <property type="entry name" value="BshC"/>
    <property type="match status" value="1"/>
</dbReference>
<dbReference type="RefSeq" id="WP_109416868.1">
    <property type="nucleotide sequence ID" value="NZ_QEAS01000013.1"/>
</dbReference>
<feature type="domain" description="Bacillithiol biosynthesis BshC N-terminal Rossmann-like" evidence="3">
    <location>
        <begin position="1"/>
        <end position="381"/>
    </location>
</feature>
<evidence type="ECO:0000256" key="1">
    <source>
        <dbReference type="ARBA" id="ARBA00022598"/>
    </source>
</evidence>
<comment type="similarity">
    <text evidence="2">Belongs to the BshC family.</text>
</comment>
<comment type="caution">
    <text evidence="5">The sequence shown here is derived from an EMBL/GenBank/DDBJ whole genome shotgun (WGS) entry which is preliminary data.</text>
</comment>
<dbReference type="PROSITE" id="PS00085">
    <property type="entry name" value="CU2_MONOOXYGENASE_2"/>
    <property type="match status" value="1"/>
</dbReference>
<evidence type="ECO:0000313" key="6">
    <source>
        <dbReference type="Proteomes" id="UP000245647"/>
    </source>
</evidence>
<dbReference type="NCBIfam" id="TIGR03998">
    <property type="entry name" value="thiol_BshC"/>
    <property type="match status" value="1"/>
</dbReference>
<dbReference type="Proteomes" id="UP000245647">
    <property type="component" value="Unassembled WGS sequence"/>
</dbReference>
<protein>
    <recommendedName>
        <fullName evidence="2">Putative cysteine ligase BshC</fullName>
        <ecNumber evidence="2">6.-.-.-</ecNumber>
    </recommendedName>
</protein>
<name>A0A2U2PE88_9SPHI</name>
<reference evidence="5 6" key="1">
    <citation type="submission" date="2018-04" db="EMBL/GenBank/DDBJ databases">
        <title>Pedobacter chongqingensis sp. nov., isolated from a rottenly hemp rope.</title>
        <authorList>
            <person name="Cai Y."/>
        </authorList>
    </citation>
    <scope>NUCLEOTIDE SEQUENCE [LARGE SCALE GENOMIC DNA]</scope>
    <source>
        <strain evidence="5 6">FJ4-8</strain>
    </source>
</reference>
<dbReference type="PIRSF" id="PIRSF012535">
    <property type="entry name" value="UCP012535"/>
    <property type="match status" value="1"/>
</dbReference>
<gene>
    <name evidence="2 5" type="primary">bshC</name>
    <name evidence="5" type="ORF">DDR33_16300</name>
</gene>
<dbReference type="InterPro" id="IPR055398">
    <property type="entry name" value="Rossmann-like_BshC"/>
</dbReference>
<dbReference type="GO" id="GO:0016874">
    <property type="term" value="F:ligase activity"/>
    <property type="evidence" value="ECO:0007669"/>
    <property type="project" value="UniProtKB-UniRule"/>
</dbReference>
<dbReference type="InterPro" id="IPR055399">
    <property type="entry name" value="CC_BshC"/>
</dbReference>
<evidence type="ECO:0000256" key="2">
    <source>
        <dbReference type="HAMAP-Rule" id="MF_01867"/>
    </source>
</evidence>
<feature type="domain" description="Bacillithiol biosynthesis BshC C-terminal coiled-coil" evidence="4">
    <location>
        <begin position="384"/>
        <end position="538"/>
    </location>
</feature>
<dbReference type="Pfam" id="PF24850">
    <property type="entry name" value="CC_BshC"/>
    <property type="match status" value="1"/>
</dbReference>
<dbReference type="InterPro" id="IPR011199">
    <property type="entry name" value="Bacillithiol_biosynth_BshC"/>
</dbReference>
<dbReference type="Pfam" id="PF10079">
    <property type="entry name" value="Rossmann-like_BshC"/>
    <property type="match status" value="1"/>
</dbReference>
<dbReference type="InterPro" id="IPR014783">
    <property type="entry name" value="Cu2_ascorb_mOase_CS-2"/>
</dbReference>
<sequence length="539" mass="61719">MKATYIDYSETHSFSSTVLSYVSRDPKLRPFIYDFPTIEAFGRLAAEKKIIADRRVLHDTLLQQYTEGGVNLHKEQTAQSGFNTTGENIRLLSDPSTFTITTGHQLNIFTGPLYFIYKIVTAINLSRQLKEAYPDKNFVPVYWMASEDHDFAEINHTHLHGKKVSWEQDTSGATGKIPTDTIRETVKLYRNLLGLSENSEELSSFIEDAYLGHTNLADATRSLVHALFRRYGLVIVDADSPALKKQFAAIITEDILQKNSAALTAQRSKEIEEAGFNTQIHSREINFFYMKDTIRERIVEEQGVYRVLNTDIRFTADELRGEIESHPEYFSPNVVLRPLYQEIILPNLAYIGGGAEVVYWLQLKANFDFYNVDFPLLILRNSALITDESFGSKLCRLRIPLKDIFKDTGTIQKEWILRNSGHTLSLADEKNEFQAVFEKIKLKAYKIDPTLGPSTEAVNARLQKALGNLEKKLIKAEKRNHDGALSQIENLRRKHFPGEGLQERSENFGLFYIKYGKDFIGELIKYFKPLDFKFTILEP</sequence>
<evidence type="ECO:0000259" key="3">
    <source>
        <dbReference type="Pfam" id="PF10079"/>
    </source>
</evidence>
<organism evidence="5 6">
    <name type="scientific">Pararcticibacter amylolyticus</name>
    <dbReference type="NCBI Taxonomy" id="2173175"/>
    <lineage>
        <taxon>Bacteria</taxon>
        <taxon>Pseudomonadati</taxon>
        <taxon>Bacteroidota</taxon>
        <taxon>Sphingobacteriia</taxon>
        <taxon>Sphingobacteriales</taxon>
        <taxon>Sphingobacteriaceae</taxon>
        <taxon>Pararcticibacter</taxon>
    </lineage>
</organism>
<accession>A0A2U2PE88</accession>